<reference evidence="2 3" key="1">
    <citation type="journal article" date="2018" name="IMA Fungus">
        <title>IMA Genome-F 9: Draft genome sequence of Annulohypoxylon stygium, Aspergillus mulundensis, Berkeleyomyces basicola (syn. Thielaviopsis basicola), Ceratocystis smalleyi, two Cercospora beticola strains, Coleophoma cylindrospora, Fusarium fracticaudum, Phialophora cf. hyalina, and Morchella septimelata.</title>
        <authorList>
            <person name="Wingfield B.D."/>
            <person name="Bills G.F."/>
            <person name="Dong Y."/>
            <person name="Huang W."/>
            <person name="Nel W.J."/>
            <person name="Swalarsk-Parry B.S."/>
            <person name="Vaghefi N."/>
            <person name="Wilken P.M."/>
            <person name="An Z."/>
            <person name="de Beer Z.W."/>
            <person name="De Vos L."/>
            <person name="Chen L."/>
            <person name="Duong T.A."/>
            <person name="Gao Y."/>
            <person name="Hammerbacher A."/>
            <person name="Kikkert J.R."/>
            <person name="Li Y."/>
            <person name="Li H."/>
            <person name="Li K."/>
            <person name="Li Q."/>
            <person name="Liu X."/>
            <person name="Ma X."/>
            <person name="Naidoo K."/>
            <person name="Pethybridge S.J."/>
            <person name="Sun J."/>
            <person name="Steenkamp E.T."/>
            <person name="van der Nest M.A."/>
            <person name="van Wyk S."/>
            <person name="Wingfield M.J."/>
            <person name="Xiong C."/>
            <person name="Yue Q."/>
            <person name="Zhang X."/>
        </authorList>
    </citation>
    <scope>NUCLEOTIDE SEQUENCE [LARGE SCALE GENOMIC DNA]</scope>
    <source>
        <strain evidence="2 3">DSM 5745</strain>
    </source>
</reference>
<sequence>MYRPDFTPRTPQNSISEDHRSIIDQLATLQHGGSSRQGTRQDSEGGSITVDRPLFTMTGEARQTAPRQTSEGGHASRSSVDSDASASAKSDGNAGAGSDGNAPAFANRLSNVFRKGSADIREWKED</sequence>
<accession>A0A3D8T542</accession>
<feature type="compositionally biased region" description="Polar residues" evidence="1">
    <location>
        <begin position="27"/>
        <end position="46"/>
    </location>
</feature>
<evidence type="ECO:0000256" key="1">
    <source>
        <dbReference type="SAM" id="MobiDB-lite"/>
    </source>
</evidence>
<keyword evidence="3" id="KW-1185">Reference proteome</keyword>
<dbReference type="GeneID" id="38111367"/>
<comment type="caution">
    <text evidence="2">The sequence shown here is derived from an EMBL/GenBank/DDBJ whole genome shotgun (WGS) entry which is preliminary data.</text>
</comment>
<dbReference type="RefSeq" id="XP_026608858.1">
    <property type="nucleotide sequence ID" value="XM_026743013.1"/>
</dbReference>
<gene>
    <name evidence="2" type="ORF">DSM5745_00997</name>
</gene>
<dbReference type="Proteomes" id="UP000256690">
    <property type="component" value="Unassembled WGS sequence"/>
</dbReference>
<dbReference type="AlphaFoldDB" id="A0A3D8T542"/>
<name>A0A3D8T542_9EURO</name>
<feature type="compositionally biased region" description="Low complexity" evidence="1">
    <location>
        <begin position="75"/>
        <end position="93"/>
    </location>
</feature>
<proteinExistence type="predicted"/>
<evidence type="ECO:0000313" key="2">
    <source>
        <dbReference type="EMBL" id="RDW93675.1"/>
    </source>
</evidence>
<feature type="region of interest" description="Disordered" evidence="1">
    <location>
        <begin position="1"/>
        <end position="104"/>
    </location>
</feature>
<protein>
    <submittedName>
        <fullName evidence="2">Uncharacterized protein</fullName>
    </submittedName>
</protein>
<evidence type="ECO:0000313" key="3">
    <source>
        <dbReference type="Proteomes" id="UP000256690"/>
    </source>
</evidence>
<organism evidence="2 3">
    <name type="scientific">Aspergillus mulundensis</name>
    <dbReference type="NCBI Taxonomy" id="1810919"/>
    <lineage>
        <taxon>Eukaryota</taxon>
        <taxon>Fungi</taxon>
        <taxon>Dikarya</taxon>
        <taxon>Ascomycota</taxon>
        <taxon>Pezizomycotina</taxon>
        <taxon>Eurotiomycetes</taxon>
        <taxon>Eurotiomycetidae</taxon>
        <taxon>Eurotiales</taxon>
        <taxon>Aspergillaceae</taxon>
        <taxon>Aspergillus</taxon>
        <taxon>Aspergillus subgen. Nidulantes</taxon>
    </lineage>
</organism>
<dbReference type="EMBL" id="PVWQ01000001">
    <property type="protein sequence ID" value="RDW93675.1"/>
    <property type="molecule type" value="Genomic_DNA"/>
</dbReference>